<dbReference type="EMBL" id="BAHC01000018">
    <property type="protein sequence ID" value="GAB88392.1"/>
    <property type="molecule type" value="Genomic_DNA"/>
</dbReference>
<accession>K6W845</accession>
<dbReference type="InterPro" id="IPR023393">
    <property type="entry name" value="START-like_dom_sf"/>
</dbReference>
<name>K6W845_9ACTN</name>
<dbReference type="RefSeq" id="WP_006329701.1">
    <property type="nucleotide sequence ID" value="NZ_BAHC01000018.1"/>
</dbReference>
<dbReference type="SUPFAM" id="SSF55961">
    <property type="entry name" value="Bet v1-like"/>
    <property type="match status" value="1"/>
</dbReference>
<reference evidence="1 2" key="1">
    <citation type="submission" date="2012-08" db="EMBL/GenBank/DDBJ databases">
        <title>Whole genome shotgun sequence of Gordonia rhizosphera NBRC 16068.</title>
        <authorList>
            <person name="Takarada H."/>
            <person name="Isaki S."/>
            <person name="Hosoyama A."/>
            <person name="Tsuchikane K."/>
            <person name="Katsumata H."/>
            <person name="Baba S."/>
            <person name="Ohji S."/>
            <person name="Yamazaki S."/>
            <person name="Fujita N."/>
        </authorList>
    </citation>
    <scope>NUCLEOTIDE SEQUENCE [LARGE SCALE GENOMIC DNA]</scope>
    <source>
        <strain evidence="1 2">NBRC 16068</strain>
    </source>
</reference>
<proteinExistence type="predicted"/>
<gene>
    <name evidence="1" type="ORF">GORHZ_018_00530</name>
</gene>
<sequence>MTISAKHTHSIHVDAPVEKVFGYIEVPAHFVAAMAGPEDTDIVLGKVDQKPDGEVTSYEVKHREFGMHLSTTLTRQEYVANERLVDHASLGMTHMFTVEPDDAGTKLTYAWDASKLMKMIDATFYHTDRQIDELLENVKKEIEALP</sequence>
<dbReference type="AlphaFoldDB" id="K6W845"/>
<protein>
    <recommendedName>
        <fullName evidence="3">Polyketide cyclase/dehydrase</fullName>
    </recommendedName>
</protein>
<evidence type="ECO:0000313" key="2">
    <source>
        <dbReference type="Proteomes" id="UP000008363"/>
    </source>
</evidence>
<dbReference type="OrthoDB" id="5148624at2"/>
<dbReference type="CDD" id="cd07812">
    <property type="entry name" value="SRPBCC"/>
    <property type="match status" value="1"/>
</dbReference>
<dbReference type="Gene3D" id="3.30.530.20">
    <property type="match status" value="1"/>
</dbReference>
<organism evidence="1 2">
    <name type="scientific">Gordonia rhizosphera NBRC 16068</name>
    <dbReference type="NCBI Taxonomy" id="1108045"/>
    <lineage>
        <taxon>Bacteria</taxon>
        <taxon>Bacillati</taxon>
        <taxon>Actinomycetota</taxon>
        <taxon>Actinomycetes</taxon>
        <taxon>Mycobacteriales</taxon>
        <taxon>Gordoniaceae</taxon>
        <taxon>Gordonia</taxon>
    </lineage>
</organism>
<dbReference type="Proteomes" id="UP000008363">
    <property type="component" value="Unassembled WGS sequence"/>
</dbReference>
<evidence type="ECO:0000313" key="1">
    <source>
        <dbReference type="EMBL" id="GAB88392.1"/>
    </source>
</evidence>
<comment type="caution">
    <text evidence="1">The sequence shown here is derived from an EMBL/GenBank/DDBJ whole genome shotgun (WGS) entry which is preliminary data.</text>
</comment>
<keyword evidence="2" id="KW-1185">Reference proteome</keyword>
<dbReference type="STRING" id="1108045.GORHZ_018_00530"/>
<evidence type="ECO:0008006" key="3">
    <source>
        <dbReference type="Google" id="ProtNLM"/>
    </source>
</evidence>